<dbReference type="InterPro" id="IPR042100">
    <property type="entry name" value="Bug_dom1"/>
</dbReference>
<reference evidence="3 4" key="1">
    <citation type="submission" date="2017-07" db="EMBL/GenBank/DDBJ databases">
        <title>Draft Genome Sequences of Select Purple Nonsulfur Bacteria.</title>
        <authorList>
            <person name="Lasarre B."/>
            <person name="Mckinlay J.B."/>
        </authorList>
    </citation>
    <scope>NUCLEOTIDE SEQUENCE [LARGE SCALE GENOMIC DNA]</scope>
    <source>
        <strain evidence="3 4">DSM 11907</strain>
    </source>
</reference>
<name>A0A327JX57_9BRAD</name>
<dbReference type="Proteomes" id="UP000248863">
    <property type="component" value="Unassembled WGS sequence"/>
</dbReference>
<keyword evidence="3" id="KW-0675">Receptor</keyword>
<dbReference type="OrthoDB" id="8443386at2"/>
<dbReference type="AlphaFoldDB" id="A0A327JX57"/>
<dbReference type="EMBL" id="NPEU01000538">
    <property type="protein sequence ID" value="RAI31059.1"/>
    <property type="molecule type" value="Genomic_DNA"/>
</dbReference>
<dbReference type="SUPFAM" id="SSF53850">
    <property type="entry name" value="Periplasmic binding protein-like II"/>
    <property type="match status" value="1"/>
</dbReference>
<dbReference type="PIRSF" id="PIRSF017082">
    <property type="entry name" value="YflP"/>
    <property type="match status" value="1"/>
</dbReference>
<organism evidence="3 4">
    <name type="scientific">Rhodoplanes elegans</name>
    <dbReference type="NCBI Taxonomy" id="29408"/>
    <lineage>
        <taxon>Bacteria</taxon>
        <taxon>Pseudomonadati</taxon>
        <taxon>Pseudomonadota</taxon>
        <taxon>Alphaproteobacteria</taxon>
        <taxon>Hyphomicrobiales</taxon>
        <taxon>Nitrobacteraceae</taxon>
        <taxon>Rhodoplanes</taxon>
    </lineage>
</organism>
<gene>
    <name evidence="3" type="ORF">CH338_26515</name>
</gene>
<dbReference type="InterPro" id="IPR005064">
    <property type="entry name" value="BUG"/>
</dbReference>
<feature type="signal peptide" evidence="2">
    <location>
        <begin position="1"/>
        <end position="23"/>
    </location>
</feature>
<dbReference type="Gene3D" id="3.40.190.150">
    <property type="entry name" value="Bordetella uptake gene, domain 1"/>
    <property type="match status" value="1"/>
</dbReference>
<evidence type="ECO:0000313" key="4">
    <source>
        <dbReference type="Proteomes" id="UP000248863"/>
    </source>
</evidence>
<dbReference type="RefSeq" id="WP_111360029.1">
    <property type="nucleotide sequence ID" value="NZ_NHSK01000066.1"/>
</dbReference>
<dbReference type="Pfam" id="PF03401">
    <property type="entry name" value="TctC"/>
    <property type="match status" value="1"/>
</dbReference>
<keyword evidence="2" id="KW-0732">Signal</keyword>
<accession>A0A327JX57</accession>
<keyword evidence="4" id="KW-1185">Reference proteome</keyword>
<dbReference type="PANTHER" id="PTHR42928:SF5">
    <property type="entry name" value="BLR1237 PROTEIN"/>
    <property type="match status" value="1"/>
</dbReference>
<feature type="chain" id="PRO_5016379370" evidence="2">
    <location>
        <begin position="24"/>
        <end position="322"/>
    </location>
</feature>
<evidence type="ECO:0000313" key="3">
    <source>
        <dbReference type="EMBL" id="RAI31059.1"/>
    </source>
</evidence>
<sequence>MKKALATLAAVAMTTLIAGSAAAQNYPDRPVRVTVPFGAGGVADLTVRIVTEKLGQKLGQRFIIENMPGAGGIASARAALSAAPDGYTLTLLSNGNAVSVPLFKSLPYDPVKDFMPISILGTFDFILGVNAASPYKTLDDVLAYGKQNPGKLNVGTINVGSTQNLSAELFKSQTGLNFYVVPYRGTPEVIIALLRDDVNVMIDTYAAMKSNLQDNKIRPLATTGAERSEILPDVPTVMQSGVKDYDVTSWNALFAPAGTPPAVIETLNKALREVLADADVKKRLLELGISARPTSPEELSKRLKDDIAKWGAVIEKAGIQKQ</sequence>
<evidence type="ECO:0000256" key="2">
    <source>
        <dbReference type="SAM" id="SignalP"/>
    </source>
</evidence>
<dbReference type="Gene3D" id="3.40.190.10">
    <property type="entry name" value="Periplasmic binding protein-like II"/>
    <property type="match status" value="1"/>
</dbReference>
<comment type="caution">
    <text evidence="3">The sequence shown here is derived from an EMBL/GenBank/DDBJ whole genome shotgun (WGS) entry which is preliminary data.</text>
</comment>
<dbReference type="CDD" id="cd13578">
    <property type="entry name" value="PBP2_Bug27"/>
    <property type="match status" value="1"/>
</dbReference>
<evidence type="ECO:0000256" key="1">
    <source>
        <dbReference type="ARBA" id="ARBA00006987"/>
    </source>
</evidence>
<dbReference type="PANTHER" id="PTHR42928">
    <property type="entry name" value="TRICARBOXYLATE-BINDING PROTEIN"/>
    <property type="match status" value="1"/>
</dbReference>
<comment type="similarity">
    <text evidence="1">Belongs to the UPF0065 (bug) family.</text>
</comment>
<protein>
    <submittedName>
        <fullName evidence="3">Tripartite tricarboxylate transporter receptor protein</fullName>
    </submittedName>
</protein>
<proteinExistence type="inferred from homology"/>